<keyword evidence="14" id="KW-1185">Reference proteome</keyword>
<keyword evidence="8" id="KW-0653">Protein transport</keyword>
<reference evidence="13 14" key="1">
    <citation type="submission" date="2014-09" db="EMBL/GenBank/DDBJ databases">
        <authorList>
            <person name="Magalhaes I.L.F."/>
            <person name="Oliveira U."/>
            <person name="Santos F.R."/>
            <person name="Vidigal T.H.D.A."/>
            <person name="Brescovit A.D."/>
            <person name="Santos A.J."/>
        </authorList>
    </citation>
    <scope>NUCLEOTIDE SEQUENCE [LARGE SCALE GENOMIC DNA]</scope>
</reference>
<evidence type="ECO:0000256" key="7">
    <source>
        <dbReference type="ARBA" id="ARBA00022892"/>
    </source>
</evidence>
<dbReference type="PROSITE" id="PS50082">
    <property type="entry name" value="WD_REPEATS_2"/>
    <property type="match status" value="1"/>
</dbReference>
<evidence type="ECO:0000256" key="12">
    <source>
        <dbReference type="SAM" id="Phobius"/>
    </source>
</evidence>
<evidence type="ECO:0000256" key="4">
    <source>
        <dbReference type="ARBA" id="ARBA00022692"/>
    </source>
</evidence>
<evidence type="ECO:0000256" key="6">
    <source>
        <dbReference type="ARBA" id="ARBA00022824"/>
    </source>
</evidence>
<dbReference type="GO" id="GO:0005085">
    <property type="term" value="F:guanyl-nucleotide exchange factor activity"/>
    <property type="evidence" value="ECO:0007669"/>
    <property type="project" value="InterPro"/>
</dbReference>
<keyword evidence="6" id="KW-0256">Endoplasmic reticulum</keyword>
<dbReference type="AlphaFoldDB" id="A0A0P1BFZ0"/>
<dbReference type="PANTHER" id="PTHR23284">
    <property type="entry name" value="PROLACTIN REGULATORY ELEMENT BINDING PROTEIN"/>
    <property type="match status" value="1"/>
</dbReference>
<keyword evidence="5" id="KW-0677">Repeat</keyword>
<dbReference type="InterPro" id="IPR015943">
    <property type="entry name" value="WD40/YVTN_repeat-like_dom_sf"/>
</dbReference>
<feature type="transmembrane region" description="Helical" evidence="12">
    <location>
        <begin position="416"/>
        <end position="434"/>
    </location>
</feature>
<comment type="subcellular location">
    <subcellularLocation>
        <location evidence="1">Endoplasmic reticulum membrane</location>
        <topology evidence="1">Single-pass type II membrane protein</topology>
    </subcellularLocation>
</comment>
<sequence>MSRVAHFPVPAGIPVYALDFLEEDLVVYGGGGGVGRTGVTNALKVLRILKDDRKTEALHETKLSKDEDAPGCLAVERQSHQILAGINSPAELVKAGRNEPVRIFDFSVTGSTALEKGKVQAQITLSKAKAIKGLDIRDPESYIRAIALSPTGTHLSVGTSDGQHVLLRYPSLESAWSDTSAKPESAQEIFDTDFSEDSAQVLVCAQRSIKVWATEAGKEGDEKGVGGGKTSSGAHAGQLVQTIQNPGLGGTSAALAAGNTSPQSAVCTFRAAKFGRGDPVNGGTRHRLFTVVNSGSGGSGSKGKGKADRRSFVTSWDADSWDLVETRKISDKPVTVFDVSSDGTKLAYGSSDLSVGVLDARTLRPLVRILDAHGFPSTALKFSPSGKTLISTSADNTLRVIDVPIDLKPDNGIGELFGSIIVAILLVLVAIWMHNRIDLL</sequence>
<dbReference type="GO" id="GO:0003400">
    <property type="term" value="P:regulation of COPII vesicle coating"/>
    <property type="evidence" value="ECO:0007669"/>
    <property type="project" value="TreeGrafter"/>
</dbReference>
<dbReference type="GO" id="GO:0005789">
    <property type="term" value="C:endoplasmic reticulum membrane"/>
    <property type="evidence" value="ECO:0007669"/>
    <property type="project" value="UniProtKB-SubCell"/>
</dbReference>
<keyword evidence="10 12" id="KW-0472">Membrane</keyword>
<evidence type="ECO:0000313" key="14">
    <source>
        <dbReference type="Proteomes" id="UP000054845"/>
    </source>
</evidence>
<evidence type="ECO:0000256" key="8">
    <source>
        <dbReference type="ARBA" id="ARBA00022927"/>
    </source>
</evidence>
<feature type="repeat" description="WD" evidence="11">
    <location>
        <begin position="370"/>
        <end position="403"/>
    </location>
</feature>
<accession>A0A0P1BFZ0</accession>
<evidence type="ECO:0000256" key="5">
    <source>
        <dbReference type="ARBA" id="ARBA00022737"/>
    </source>
</evidence>
<protein>
    <submittedName>
        <fullName evidence="13">Prolactin regulatory element-binding protein/Protein transport protein SEC12p</fullName>
    </submittedName>
</protein>
<evidence type="ECO:0000256" key="2">
    <source>
        <dbReference type="ARBA" id="ARBA00022448"/>
    </source>
</evidence>
<keyword evidence="4 12" id="KW-0812">Transmembrane</keyword>
<evidence type="ECO:0000256" key="1">
    <source>
        <dbReference type="ARBA" id="ARBA00004648"/>
    </source>
</evidence>
<organism evidence="13 14">
    <name type="scientific">Ceraceosorus bombacis</name>
    <dbReference type="NCBI Taxonomy" id="401625"/>
    <lineage>
        <taxon>Eukaryota</taxon>
        <taxon>Fungi</taxon>
        <taxon>Dikarya</taxon>
        <taxon>Basidiomycota</taxon>
        <taxon>Ustilaginomycotina</taxon>
        <taxon>Exobasidiomycetes</taxon>
        <taxon>Ceraceosorales</taxon>
        <taxon>Ceraceosoraceae</taxon>
        <taxon>Ceraceosorus</taxon>
    </lineage>
</organism>
<dbReference type="STRING" id="401625.A0A0P1BFZ0"/>
<evidence type="ECO:0000313" key="13">
    <source>
        <dbReference type="EMBL" id="CEH14819.1"/>
    </source>
</evidence>
<dbReference type="GO" id="GO:0015031">
    <property type="term" value="P:protein transport"/>
    <property type="evidence" value="ECO:0007669"/>
    <property type="project" value="UniProtKB-KW"/>
</dbReference>
<name>A0A0P1BFZ0_9BASI</name>
<dbReference type="InterPro" id="IPR045260">
    <property type="entry name" value="Sec12-like"/>
</dbReference>
<proteinExistence type="predicted"/>
<dbReference type="Gene3D" id="2.130.10.10">
    <property type="entry name" value="YVTN repeat-like/Quinoprotein amine dehydrogenase"/>
    <property type="match status" value="2"/>
</dbReference>
<evidence type="ECO:0000256" key="9">
    <source>
        <dbReference type="ARBA" id="ARBA00022989"/>
    </source>
</evidence>
<dbReference type="EMBL" id="CCYA01000248">
    <property type="protein sequence ID" value="CEH14819.1"/>
    <property type="molecule type" value="Genomic_DNA"/>
</dbReference>
<evidence type="ECO:0000256" key="11">
    <source>
        <dbReference type="PROSITE-ProRule" id="PRU00221"/>
    </source>
</evidence>
<evidence type="ECO:0000256" key="3">
    <source>
        <dbReference type="ARBA" id="ARBA00022574"/>
    </source>
</evidence>
<evidence type="ECO:0000256" key="10">
    <source>
        <dbReference type="ARBA" id="ARBA00023136"/>
    </source>
</evidence>
<dbReference type="SUPFAM" id="SSF50978">
    <property type="entry name" value="WD40 repeat-like"/>
    <property type="match status" value="1"/>
</dbReference>
<keyword evidence="3 11" id="KW-0853">WD repeat</keyword>
<dbReference type="Proteomes" id="UP000054845">
    <property type="component" value="Unassembled WGS sequence"/>
</dbReference>
<keyword evidence="7" id="KW-0931">ER-Golgi transport</keyword>
<dbReference type="SMART" id="SM00320">
    <property type="entry name" value="WD40"/>
    <property type="match status" value="4"/>
</dbReference>
<keyword evidence="2" id="KW-0813">Transport</keyword>
<dbReference type="InterPro" id="IPR036322">
    <property type="entry name" value="WD40_repeat_dom_sf"/>
</dbReference>
<dbReference type="Pfam" id="PF00400">
    <property type="entry name" value="WD40"/>
    <property type="match status" value="1"/>
</dbReference>
<dbReference type="GO" id="GO:0006888">
    <property type="term" value="P:endoplasmic reticulum to Golgi vesicle-mediated transport"/>
    <property type="evidence" value="ECO:0007669"/>
    <property type="project" value="TreeGrafter"/>
</dbReference>
<dbReference type="OrthoDB" id="2013972at2759"/>
<dbReference type="InterPro" id="IPR001680">
    <property type="entry name" value="WD40_rpt"/>
</dbReference>
<dbReference type="PANTHER" id="PTHR23284:SF0">
    <property type="entry name" value="PROLACTIN REGULATORY ELEMENT-BINDING PROTEIN"/>
    <property type="match status" value="1"/>
</dbReference>
<keyword evidence="9 12" id="KW-1133">Transmembrane helix</keyword>